<comment type="similarity">
    <text evidence="1 2">Belongs to the metallophosphoesterase superfamily. YfcE family.</text>
</comment>
<evidence type="ECO:0000259" key="3">
    <source>
        <dbReference type="Pfam" id="PF12850"/>
    </source>
</evidence>
<dbReference type="Gene3D" id="3.60.21.10">
    <property type="match status" value="1"/>
</dbReference>
<sequence length="155" mass="16947">MAKNEISVGIVSDTHGMLSDCLLAELASNDYIVHAGDICSTRDYDSLCKLAPVYACLGNNDGSYLYGPQVGKVTRFVLGGLRWQVCHYHEMLDLDSCDIAICGHTHRPFVENEKPQVLVMNPGSPSYPRTMMGPTCGKIVVAEKKIISAEIILLD</sequence>
<dbReference type="InterPro" id="IPR029052">
    <property type="entry name" value="Metallo-depent_PP-like"/>
</dbReference>
<proteinExistence type="inferred from homology"/>
<organism evidence="4 5">
    <name type="scientific">Atopobium minutum</name>
    <dbReference type="NCBI Taxonomy" id="1381"/>
    <lineage>
        <taxon>Bacteria</taxon>
        <taxon>Bacillati</taxon>
        <taxon>Actinomycetota</taxon>
        <taxon>Coriobacteriia</taxon>
        <taxon>Coriobacteriales</taxon>
        <taxon>Atopobiaceae</taxon>
        <taxon>Atopobium</taxon>
    </lineage>
</organism>
<gene>
    <name evidence="4" type="ORF">SAMN04489746_0956</name>
</gene>
<name>A0AB38A6S1_9ACTN</name>
<keyword evidence="2" id="KW-0479">Metal-binding</keyword>
<dbReference type="Proteomes" id="UP000183687">
    <property type="component" value="Unassembled WGS sequence"/>
</dbReference>
<dbReference type="InterPro" id="IPR000979">
    <property type="entry name" value="Phosphodiesterase_MJ0936/Vps29"/>
</dbReference>
<dbReference type="EC" id="3.1.4.-" evidence="2"/>
<accession>A0AB38A6S1</accession>
<evidence type="ECO:0000256" key="1">
    <source>
        <dbReference type="ARBA" id="ARBA00008950"/>
    </source>
</evidence>
<dbReference type="EMBL" id="FNSH01000001">
    <property type="protein sequence ID" value="SEB72700.1"/>
    <property type="molecule type" value="Genomic_DNA"/>
</dbReference>
<comment type="caution">
    <text evidence="4">The sequence shown here is derived from an EMBL/GenBank/DDBJ whole genome shotgun (WGS) entry which is preliminary data.</text>
</comment>
<feature type="domain" description="Calcineurin-like phosphoesterase" evidence="3">
    <location>
        <begin position="7"/>
        <end position="136"/>
    </location>
</feature>
<dbReference type="GO" id="GO:0016787">
    <property type="term" value="F:hydrolase activity"/>
    <property type="evidence" value="ECO:0007669"/>
    <property type="project" value="UniProtKB-UniRule"/>
</dbReference>
<reference evidence="4 5" key="1">
    <citation type="submission" date="2016-10" db="EMBL/GenBank/DDBJ databases">
        <authorList>
            <person name="Varghese N."/>
            <person name="Submissions S."/>
        </authorList>
    </citation>
    <scope>NUCLEOTIDE SEQUENCE [LARGE SCALE GENOMIC DNA]</scope>
    <source>
        <strain evidence="4 5">DSM 20586</strain>
    </source>
</reference>
<dbReference type="GO" id="GO:0046872">
    <property type="term" value="F:metal ion binding"/>
    <property type="evidence" value="ECO:0007669"/>
    <property type="project" value="UniProtKB-KW"/>
</dbReference>
<comment type="cofactor">
    <cofactor evidence="2">
        <name>a divalent metal cation</name>
        <dbReference type="ChEBI" id="CHEBI:60240"/>
    </cofactor>
</comment>
<evidence type="ECO:0000313" key="4">
    <source>
        <dbReference type="EMBL" id="SEB72700.1"/>
    </source>
</evidence>
<dbReference type="NCBIfam" id="TIGR00040">
    <property type="entry name" value="yfcE"/>
    <property type="match status" value="1"/>
</dbReference>
<protein>
    <recommendedName>
        <fullName evidence="2">Phosphoesterase</fullName>
        <ecNumber evidence="2">3.1.4.-</ecNumber>
    </recommendedName>
</protein>
<dbReference type="Pfam" id="PF12850">
    <property type="entry name" value="Metallophos_2"/>
    <property type="match status" value="1"/>
</dbReference>
<dbReference type="AlphaFoldDB" id="A0AB38A6S1"/>
<dbReference type="RefSeq" id="WP_002562883.1">
    <property type="nucleotide sequence ID" value="NZ_CALJSN010000007.1"/>
</dbReference>
<evidence type="ECO:0000313" key="5">
    <source>
        <dbReference type="Proteomes" id="UP000183687"/>
    </source>
</evidence>
<dbReference type="InterPro" id="IPR024654">
    <property type="entry name" value="Calcineurin-like_PHP_lpxH"/>
</dbReference>
<evidence type="ECO:0000256" key="2">
    <source>
        <dbReference type="RuleBase" id="RU362039"/>
    </source>
</evidence>
<dbReference type="SUPFAM" id="SSF56300">
    <property type="entry name" value="Metallo-dependent phosphatases"/>
    <property type="match status" value="1"/>
</dbReference>